<accession>A0A1Y0EBE0</accession>
<dbReference type="Pfam" id="PF03739">
    <property type="entry name" value="LptF_LptG"/>
    <property type="match status" value="1"/>
</dbReference>
<dbReference type="AlphaFoldDB" id="A0A1Y0EBE0"/>
<organism evidence="7 8">
    <name type="scientific">Yoonia vestfoldensis</name>
    <dbReference type="NCBI Taxonomy" id="245188"/>
    <lineage>
        <taxon>Bacteria</taxon>
        <taxon>Pseudomonadati</taxon>
        <taxon>Pseudomonadota</taxon>
        <taxon>Alphaproteobacteria</taxon>
        <taxon>Rhodobacterales</taxon>
        <taxon>Paracoccaceae</taxon>
        <taxon>Yoonia</taxon>
    </lineage>
</organism>
<dbReference type="KEGG" id="lvs:LOKVESSMR4R_01620"/>
<gene>
    <name evidence="7" type="ORF">LOKVESSMR4R_01620</name>
</gene>
<feature type="transmembrane region" description="Helical" evidence="6">
    <location>
        <begin position="338"/>
        <end position="360"/>
    </location>
</feature>
<keyword evidence="5 6" id="KW-0472">Membrane</keyword>
<feature type="transmembrane region" description="Helical" evidence="6">
    <location>
        <begin position="280"/>
        <end position="299"/>
    </location>
</feature>
<name>A0A1Y0EBE0_9RHOB</name>
<evidence type="ECO:0000313" key="8">
    <source>
        <dbReference type="Proteomes" id="UP000195273"/>
    </source>
</evidence>
<protein>
    <submittedName>
        <fullName evidence="7">Putative permease YjgP/YjgQ family protein</fullName>
    </submittedName>
</protein>
<dbReference type="GO" id="GO:0015920">
    <property type="term" value="P:lipopolysaccharide transport"/>
    <property type="evidence" value="ECO:0007669"/>
    <property type="project" value="TreeGrafter"/>
</dbReference>
<evidence type="ECO:0000256" key="2">
    <source>
        <dbReference type="ARBA" id="ARBA00022475"/>
    </source>
</evidence>
<evidence type="ECO:0000256" key="3">
    <source>
        <dbReference type="ARBA" id="ARBA00022692"/>
    </source>
</evidence>
<feature type="transmembrane region" description="Helical" evidence="6">
    <location>
        <begin position="12"/>
        <end position="29"/>
    </location>
</feature>
<dbReference type="PANTHER" id="PTHR33529:SF6">
    <property type="entry name" value="YJGP_YJGQ FAMILY PERMEASE"/>
    <property type="match status" value="1"/>
</dbReference>
<dbReference type="GO" id="GO:0043190">
    <property type="term" value="C:ATP-binding cassette (ABC) transporter complex"/>
    <property type="evidence" value="ECO:0007669"/>
    <property type="project" value="InterPro"/>
</dbReference>
<dbReference type="NCBIfam" id="TIGR04407">
    <property type="entry name" value="LptF_YjgP"/>
    <property type="match status" value="1"/>
</dbReference>
<proteinExistence type="predicted"/>
<dbReference type="EMBL" id="CP021431">
    <property type="protein sequence ID" value="ARU00935.1"/>
    <property type="molecule type" value="Genomic_DNA"/>
</dbReference>
<dbReference type="Proteomes" id="UP000195273">
    <property type="component" value="Chromosome"/>
</dbReference>
<evidence type="ECO:0000256" key="6">
    <source>
        <dbReference type="SAM" id="Phobius"/>
    </source>
</evidence>
<dbReference type="InterPro" id="IPR005495">
    <property type="entry name" value="LptG/LptF_permease"/>
</dbReference>
<dbReference type="PANTHER" id="PTHR33529">
    <property type="entry name" value="SLR0882 PROTEIN-RELATED"/>
    <property type="match status" value="1"/>
</dbReference>
<keyword evidence="4 6" id="KW-1133">Transmembrane helix</keyword>
<evidence type="ECO:0000256" key="5">
    <source>
        <dbReference type="ARBA" id="ARBA00023136"/>
    </source>
</evidence>
<feature type="transmembrane region" description="Helical" evidence="6">
    <location>
        <begin position="49"/>
        <end position="76"/>
    </location>
</feature>
<dbReference type="InterPro" id="IPR030922">
    <property type="entry name" value="LptF"/>
</dbReference>
<feature type="transmembrane region" description="Helical" evidence="6">
    <location>
        <begin position="311"/>
        <end position="332"/>
    </location>
</feature>
<keyword evidence="2" id="KW-1003">Cell membrane</keyword>
<keyword evidence="8" id="KW-1185">Reference proteome</keyword>
<keyword evidence="3 6" id="KW-0812">Transmembrane</keyword>
<dbReference type="GO" id="GO:0055085">
    <property type="term" value="P:transmembrane transport"/>
    <property type="evidence" value="ECO:0007669"/>
    <property type="project" value="InterPro"/>
</dbReference>
<comment type="subcellular location">
    <subcellularLocation>
        <location evidence="1">Cell membrane</location>
        <topology evidence="1">Multi-pass membrane protein</topology>
    </subcellularLocation>
</comment>
<sequence>MARFDRYMLSQLIMLCGFFGLVLVLVYSINRAVLLFDQLIADGQSAGVFIEFTALTLPAVIRLALPLAAFAAAIYVTNRMTNDSELVVVQATGYSLFRIARPVVYFGLIVALLMSLLMHVLVPRSAAQLALRQAEIARNATARLLTPGTFTEPIAGVTFYIRDLGPEGELYDVFLSDNRGPEDHVTYTASRAFLVREAEQTQLVMIDGMVQTLRLADQRLFTTRFADLSYNVGALLTPATTGGRRAAHLSTWALLHPTPALVAETGSSAARMIADGHDRFSQSLLGMVAALIGFATLMVGSYSRFGVWRQIVAAIALIVVVKALETAGLNAARADARLWFMTYLPGVGGLVIVWALLFWASRPYLFKRRPTAQEGPA</sequence>
<feature type="transmembrane region" description="Helical" evidence="6">
    <location>
        <begin position="103"/>
        <end position="122"/>
    </location>
</feature>
<evidence type="ECO:0000256" key="1">
    <source>
        <dbReference type="ARBA" id="ARBA00004651"/>
    </source>
</evidence>
<evidence type="ECO:0000256" key="4">
    <source>
        <dbReference type="ARBA" id="ARBA00022989"/>
    </source>
</evidence>
<evidence type="ECO:0000313" key="7">
    <source>
        <dbReference type="EMBL" id="ARU00935.1"/>
    </source>
</evidence>
<dbReference type="STRING" id="1122181.GCA_000382265_00488"/>
<reference evidence="7 8" key="1">
    <citation type="submission" date="2017-05" db="EMBL/GenBank/DDBJ databases">
        <title>Genome Sequence of Loktanella vestfoldensis Strain SMR4r Isolated from a Culture of the Diatom Skeletonema marinoi.</title>
        <authorList>
            <person name="Topel M."/>
            <person name="Pinder M.I.M."/>
            <person name="Johansson O.N."/>
            <person name="Kourtchenko O."/>
            <person name="Godhe A."/>
            <person name="Clarke A.K."/>
        </authorList>
    </citation>
    <scope>NUCLEOTIDE SEQUENCE [LARGE SCALE GENOMIC DNA]</scope>
    <source>
        <strain evidence="7 8">SMR4r</strain>
    </source>
</reference>